<dbReference type="InterPro" id="IPR006692">
    <property type="entry name" value="Beta-prop_COPA/B_2nd"/>
</dbReference>
<dbReference type="InterPro" id="IPR019775">
    <property type="entry name" value="WD40_repeat_CS"/>
</dbReference>
<evidence type="ECO:0000313" key="19">
    <source>
        <dbReference type="Proteomes" id="UP000237000"/>
    </source>
</evidence>
<keyword evidence="19" id="KW-1185">Reference proteome</keyword>
<accession>A0A2P5CZ34</accession>
<evidence type="ECO:0000256" key="6">
    <source>
        <dbReference type="ARBA" id="ARBA00022574"/>
    </source>
</evidence>
<dbReference type="InterPro" id="IPR056176">
    <property type="entry name" value="TPR_COPA_B"/>
</dbReference>
<evidence type="ECO:0000256" key="12">
    <source>
        <dbReference type="ARBA" id="ARBA00023329"/>
    </source>
</evidence>
<dbReference type="CDD" id="cd00200">
    <property type="entry name" value="WD40"/>
    <property type="match status" value="1"/>
</dbReference>
<feature type="repeat" description="WD" evidence="14">
    <location>
        <begin position="46"/>
        <end position="78"/>
    </location>
</feature>
<dbReference type="InterPro" id="IPR015943">
    <property type="entry name" value="WD40/YVTN_repeat-like_dom_sf"/>
</dbReference>
<evidence type="ECO:0000256" key="8">
    <source>
        <dbReference type="ARBA" id="ARBA00022892"/>
    </source>
</evidence>
<feature type="domain" description="Coatomer alpha subunit C-terminal" evidence="16">
    <location>
        <begin position="883"/>
        <end position="920"/>
    </location>
</feature>
<comment type="subunit">
    <text evidence="3">Oligomeric complex that consists of at least the alpha, beta, beta', gamma, delta, epsilon and zeta subunits.</text>
</comment>
<dbReference type="GO" id="GO:0006886">
    <property type="term" value="P:intracellular protein transport"/>
    <property type="evidence" value="ECO:0007669"/>
    <property type="project" value="InterPro"/>
</dbReference>
<keyword evidence="7" id="KW-0677">Repeat</keyword>
<evidence type="ECO:0000256" key="3">
    <source>
        <dbReference type="ARBA" id="ARBA00011775"/>
    </source>
</evidence>
<dbReference type="InterPro" id="IPR010714">
    <property type="entry name" value="Coatomer_asu_C"/>
</dbReference>
<dbReference type="GO" id="GO:0030126">
    <property type="term" value="C:COPI vesicle coat"/>
    <property type="evidence" value="ECO:0007669"/>
    <property type="project" value="InterPro"/>
</dbReference>
<protein>
    <submittedName>
        <fullName evidence="18">Coatomer alpha subunit</fullName>
    </submittedName>
</protein>
<evidence type="ECO:0000259" key="17">
    <source>
        <dbReference type="Pfam" id="PF23953"/>
    </source>
</evidence>
<feature type="domain" description="COPA/B TPR" evidence="17">
    <location>
        <begin position="637"/>
        <end position="777"/>
    </location>
</feature>
<dbReference type="InterPro" id="IPR020472">
    <property type="entry name" value="WD40_PAC1"/>
</dbReference>
<dbReference type="OrthoDB" id="1718556at2759"/>
<keyword evidence="11" id="KW-0472">Membrane</keyword>
<dbReference type="Gene3D" id="2.130.10.10">
    <property type="entry name" value="YVTN repeat-like/Quinoprotein amine dehydrogenase"/>
    <property type="match status" value="1"/>
</dbReference>
<dbReference type="GO" id="GO:0006891">
    <property type="term" value="P:intra-Golgi vesicle-mediated transport"/>
    <property type="evidence" value="ECO:0007669"/>
    <property type="project" value="TreeGrafter"/>
</dbReference>
<dbReference type="PANTHER" id="PTHR19876">
    <property type="entry name" value="COATOMER"/>
    <property type="match status" value="1"/>
</dbReference>
<evidence type="ECO:0000256" key="13">
    <source>
        <dbReference type="ARBA" id="ARBA00025536"/>
    </source>
</evidence>
<dbReference type="PANTHER" id="PTHR19876:SF1">
    <property type="entry name" value="COATOMER SUBUNIT ALPHA"/>
    <property type="match status" value="1"/>
</dbReference>
<dbReference type="EMBL" id="JXTC01000313">
    <property type="protein sequence ID" value="PON66310.1"/>
    <property type="molecule type" value="Genomic_DNA"/>
</dbReference>
<dbReference type="SMART" id="SM00320">
    <property type="entry name" value="WD40"/>
    <property type="match status" value="7"/>
</dbReference>
<dbReference type="InterPro" id="IPR001680">
    <property type="entry name" value="WD40_rpt"/>
</dbReference>
<keyword evidence="6 14" id="KW-0853">WD repeat</keyword>
<evidence type="ECO:0000259" key="15">
    <source>
        <dbReference type="Pfam" id="PF04053"/>
    </source>
</evidence>
<evidence type="ECO:0000256" key="2">
    <source>
        <dbReference type="ARBA" id="ARBA00004347"/>
    </source>
</evidence>
<evidence type="ECO:0000256" key="9">
    <source>
        <dbReference type="ARBA" id="ARBA00022927"/>
    </source>
</evidence>
<dbReference type="STRING" id="63057.A0A2P5CZ34"/>
<comment type="subcellular location">
    <subcellularLocation>
        <location evidence="2">Cytoplasmic vesicle</location>
        <location evidence="2">COPI-coated vesicle membrane</location>
        <topology evidence="2">Peripheral membrane protein</topology>
        <orientation evidence="2">Cytoplasmic side</orientation>
    </subcellularLocation>
    <subcellularLocation>
        <location evidence="1">Golgi apparatus membrane</location>
        <topology evidence="1">Peripheral membrane protein</topology>
        <orientation evidence="1">Cytoplasmic side</orientation>
    </subcellularLocation>
</comment>
<dbReference type="AlphaFoldDB" id="A0A2P5CZ34"/>
<dbReference type="Proteomes" id="UP000237000">
    <property type="component" value="Unassembled WGS sequence"/>
</dbReference>
<keyword evidence="4" id="KW-0813">Transport</keyword>
<evidence type="ECO:0000256" key="14">
    <source>
        <dbReference type="PROSITE-ProRule" id="PRU00221"/>
    </source>
</evidence>
<dbReference type="Pfam" id="PF06957">
    <property type="entry name" value="COPI_C"/>
    <property type="match status" value="1"/>
</dbReference>
<feature type="repeat" description="WD" evidence="14">
    <location>
        <begin position="88"/>
        <end position="129"/>
    </location>
</feature>
<dbReference type="GO" id="GO:0006890">
    <property type="term" value="P:retrograde vesicle-mediated transport, Golgi to endoplasmic reticulum"/>
    <property type="evidence" value="ECO:0007669"/>
    <property type="project" value="TreeGrafter"/>
</dbReference>
<dbReference type="Pfam" id="PF23953">
    <property type="entry name" value="TPR_COPA_B"/>
    <property type="match status" value="1"/>
</dbReference>
<dbReference type="InterPro" id="IPR050844">
    <property type="entry name" value="Coatomer_complex_subunit"/>
</dbReference>
<keyword evidence="12" id="KW-0968">Cytoplasmic vesicle</keyword>
<dbReference type="Pfam" id="PF00400">
    <property type="entry name" value="WD40"/>
    <property type="match status" value="5"/>
</dbReference>
<evidence type="ECO:0000313" key="18">
    <source>
        <dbReference type="EMBL" id="PON66310.1"/>
    </source>
</evidence>
<keyword evidence="10" id="KW-0333">Golgi apparatus</keyword>
<dbReference type="PRINTS" id="PR00320">
    <property type="entry name" value="GPROTEINBRPT"/>
</dbReference>
<evidence type="ECO:0000256" key="4">
    <source>
        <dbReference type="ARBA" id="ARBA00022448"/>
    </source>
</evidence>
<sequence length="926" mass="104832">MLIKLETKSGVKGLSFHSKKAWILVSLESGVIQLWHYRRSTLIDQFEHHRGPVRGVHFHIYRPLFVSGGDDHKVKVWNYTLCSCLFSLVGHLDIIRTVQFHHKRPWIVSASDDHTIRIWNWESRTCVSLLTGHNRSVTSASFHPRMDLIVSASLDKTVRVWDFSALVDKTNDPTWIWLSKFKGVNLLDSSSSDAFLKFVLEGHDRGVNWAAFDTFFRYMVVSGSDDHQVKLWEWNDTRAWEVNTMRGHMSNVSCAVIYSIKYDIVVSSSEDGRILVWDANMQTTLQTLRTEHDDRFWILASHPEMSNLIAAGHDSGIIVFKLGRDRPTFSVNGNSVYIFSTSRGCALYFCSSLTEEAKFSFIRIQTRYSSHFNQSSKRLSYSSSENAVLIRSYGDEEGSYELYIIPKDYHYRRDEPIQDSGNGSGEWAVFVAKNRFAVLNKTTNQILVKNFKNEIVEKSVIPIVTNAISYAGTEKLLCRAEDRVFIFDLQQRITLGELKTSFVRSVVWSMDMESVALLGKHSIVIASKDLVHQCTLHELVHVKSGAWDDHGVFIYSTLNHIKYCLPNGDSGIIKTVTFPLYIAKVSGSIIHCIDVTCQVRRIKIDATEYVTKLSLLKEKDDQVINIIRSSKFCGQAMISYLKQKGFRKVDLHLGKDGKTRSNFALESGDIQTALAFAKEIDEKDYWCLLGMEALRRGNAGIVQYAYQRTKNFNRLSFLYLITGNLDKLFKMQKIAEANNDVMSQFHNALFLGDIRERVKILENVGHLHLAYVTAVVHGLHQTVKRLAAELGDNTPSLHLVGKSPSLLVPPRPIICGGDWPLLRVMNGIFEGSLDNDFWNTEEYLVEDGEESEYEETDLPNAARKCDASSLVYGSPTPGMLVRQKDVSCPYCSCCLVPAQQGHLCTVCDPAVVGSDASGFFLFLICS</sequence>
<comment type="function">
    <text evidence="13">The coatomer is a cytosolic protein complex that binds to dilysine motifs and reversibly associates with Golgi non-clathrin-coated vesicles, which further mediate biosynthetic protein transport from the ER, via the Golgi up to the trans Golgi network. Coatomer complex is required for budding from Golgi membranes, and is essential for the retrograde Golgi-to-ER transport of dilysine-tagged proteins.</text>
</comment>
<keyword evidence="5" id="KW-0963">Cytoplasm</keyword>
<gene>
    <name evidence="18" type="ORF">TorRG33x02_268230</name>
</gene>
<feature type="repeat" description="WD" evidence="14">
    <location>
        <begin position="130"/>
        <end position="164"/>
    </location>
</feature>
<dbReference type="PROSITE" id="PS00678">
    <property type="entry name" value="WD_REPEATS_1"/>
    <property type="match status" value="1"/>
</dbReference>
<dbReference type="Gene3D" id="1.25.40.470">
    <property type="match status" value="1"/>
</dbReference>
<keyword evidence="9" id="KW-0653">Protein transport</keyword>
<dbReference type="Pfam" id="PF04053">
    <property type="entry name" value="B-prop_COPA_B_2nd"/>
    <property type="match status" value="1"/>
</dbReference>
<evidence type="ECO:0000256" key="7">
    <source>
        <dbReference type="ARBA" id="ARBA00022737"/>
    </source>
</evidence>
<proteinExistence type="predicted"/>
<dbReference type="InterPro" id="IPR047312">
    <property type="entry name" value="Coatomer_alpha_WD-assoc_reg"/>
</dbReference>
<dbReference type="CDD" id="cd22948">
    <property type="entry name" value="Coatomer_WDAD_alpha"/>
    <property type="match status" value="1"/>
</dbReference>
<name>A0A2P5CZ34_TREOI</name>
<comment type="caution">
    <text evidence="18">The sequence shown here is derived from an EMBL/GenBank/DDBJ whole genome shotgun (WGS) entry which is preliminary data.</text>
</comment>
<evidence type="ECO:0000256" key="10">
    <source>
        <dbReference type="ARBA" id="ARBA00023034"/>
    </source>
</evidence>
<dbReference type="PROSITE" id="PS50082">
    <property type="entry name" value="WD_REPEATS_2"/>
    <property type="match status" value="5"/>
</dbReference>
<feature type="repeat" description="WD" evidence="14">
    <location>
        <begin position="200"/>
        <end position="233"/>
    </location>
</feature>
<evidence type="ECO:0000259" key="16">
    <source>
        <dbReference type="Pfam" id="PF06957"/>
    </source>
</evidence>
<feature type="domain" description="COPA/B second beta-propeller" evidence="15">
    <location>
        <begin position="362"/>
        <end position="594"/>
    </location>
</feature>
<evidence type="ECO:0000256" key="1">
    <source>
        <dbReference type="ARBA" id="ARBA00004255"/>
    </source>
</evidence>
<dbReference type="GO" id="GO:0006888">
    <property type="term" value="P:endoplasmic reticulum to Golgi vesicle-mediated transport"/>
    <property type="evidence" value="ECO:0007669"/>
    <property type="project" value="TreeGrafter"/>
</dbReference>
<dbReference type="PROSITE" id="PS50294">
    <property type="entry name" value="WD_REPEATS_REGION"/>
    <property type="match status" value="4"/>
</dbReference>
<feature type="repeat" description="WD" evidence="14">
    <location>
        <begin position="245"/>
        <end position="287"/>
    </location>
</feature>
<dbReference type="InterPro" id="IPR036322">
    <property type="entry name" value="WD40_repeat_dom_sf"/>
</dbReference>
<dbReference type="FunFam" id="1.25.40.470:FF:000002">
    <property type="entry name" value="Coatomer subunit alpha"/>
    <property type="match status" value="1"/>
</dbReference>
<evidence type="ECO:0000256" key="11">
    <source>
        <dbReference type="ARBA" id="ARBA00023136"/>
    </source>
</evidence>
<reference evidence="19" key="1">
    <citation type="submission" date="2016-06" db="EMBL/GenBank/DDBJ databases">
        <title>Parallel loss of symbiosis genes in relatives of nitrogen-fixing non-legume Parasponia.</title>
        <authorList>
            <person name="Van Velzen R."/>
            <person name="Holmer R."/>
            <person name="Bu F."/>
            <person name="Rutten L."/>
            <person name="Van Zeijl A."/>
            <person name="Liu W."/>
            <person name="Santuari L."/>
            <person name="Cao Q."/>
            <person name="Sharma T."/>
            <person name="Shen D."/>
            <person name="Roswanjaya Y."/>
            <person name="Wardhani T."/>
            <person name="Kalhor M.S."/>
            <person name="Jansen J."/>
            <person name="Van den Hoogen J."/>
            <person name="Gungor B."/>
            <person name="Hartog M."/>
            <person name="Hontelez J."/>
            <person name="Verver J."/>
            <person name="Yang W.-C."/>
            <person name="Schijlen E."/>
            <person name="Repin R."/>
            <person name="Schilthuizen M."/>
            <person name="Schranz E."/>
            <person name="Heidstra R."/>
            <person name="Miyata K."/>
            <person name="Fedorova E."/>
            <person name="Kohlen W."/>
            <person name="Bisseling T."/>
            <person name="Smit S."/>
            <person name="Geurts R."/>
        </authorList>
    </citation>
    <scope>NUCLEOTIDE SEQUENCE [LARGE SCALE GENOMIC DNA]</scope>
    <source>
        <strain evidence="19">cv. RG33-2</strain>
    </source>
</reference>
<dbReference type="SUPFAM" id="SSF50978">
    <property type="entry name" value="WD40 repeat-like"/>
    <property type="match status" value="1"/>
</dbReference>
<dbReference type="GO" id="GO:0005198">
    <property type="term" value="F:structural molecule activity"/>
    <property type="evidence" value="ECO:0007669"/>
    <property type="project" value="InterPro"/>
</dbReference>
<dbReference type="GO" id="GO:0000139">
    <property type="term" value="C:Golgi membrane"/>
    <property type="evidence" value="ECO:0007669"/>
    <property type="project" value="UniProtKB-SubCell"/>
</dbReference>
<organism evidence="18 19">
    <name type="scientific">Trema orientale</name>
    <name type="common">Charcoal tree</name>
    <name type="synonym">Celtis orientalis</name>
    <dbReference type="NCBI Taxonomy" id="63057"/>
    <lineage>
        <taxon>Eukaryota</taxon>
        <taxon>Viridiplantae</taxon>
        <taxon>Streptophyta</taxon>
        <taxon>Embryophyta</taxon>
        <taxon>Tracheophyta</taxon>
        <taxon>Spermatophyta</taxon>
        <taxon>Magnoliopsida</taxon>
        <taxon>eudicotyledons</taxon>
        <taxon>Gunneridae</taxon>
        <taxon>Pentapetalae</taxon>
        <taxon>rosids</taxon>
        <taxon>fabids</taxon>
        <taxon>Rosales</taxon>
        <taxon>Cannabaceae</taxon>
        <taxon>Trema</taxon>
    </lineage>
</organism>
<evidence type="ECO:0000256" key="5">
    <source>
        <dbReference type="ARBA" id="ARBA00022490"/>
    </source>
</evidence>
<keyword evidence="8" id="KW-0931">ER-Golgi transport</keyword>
<dbReference type="InParanoid" id="A0A2P5CZ34"/>
<dbReference type="SUPFAM" id="SSF82171">
    <property type="entry name" value="DPP6 N-terminal domain-like"/>
    <property type="match status" value="1"/>
</dbReference>